<feature type="binding site" evidence="8">
    <location>
        <position position="178"/>
    </location>
    <ligand>
        <name>ATP</name>
        <dbReference type="ChEBI" id="CHEBI:30616"/>
    </ligand>
</feature>
<organism evidence="9 10">
    <name type="scientific">Corynebacterium pseudodiphtheriticum</name>
    <dbReference type="NCBI Taxonomy" id="37637"/>
    <lineage>
        <taxon>Bacteria</taxon>
        <taxon>Bacillati</taxon>
        <taxon>Actinomycetota</taxon>
        <taxon>Actinomycetes</taxon>
        <taxon>Mycobacteriales</taxon>
        <taxon>Corynebacteriaceae</taxon>
        <taxon>Corynebacterium</taxon>
    </lineage>
</organism>
<comment type="catalytic activity">
    <reaction evidence="8">
        <text>L-tyrosyl-[protein] + ATP = O-(5'-adenylyl)-L-tyrosyl-[protein] + diphosphate</text>
        <dbReference type="Rhea" id="RHEA:54288"/>
        <dbReference type="Rhea" id="RHEA-COMP:10136"/>
        <dbReference type="Rhea" id="RHEA-COMP:13846"/>
        <dbReference type="ChEBI" id="CHEBI:30616"/>
        <dbReference type="ChEBI" id="CHEBI:33019"/>
        <dbReference type="ChEBI" id="CHEBI:46858"/>
        <dbReference type="ChEBI" id="CHEBI:83624"/>
        <dbReference type="EC" id="2.7.7.108"/>
    </reaction>
</comment>
<dbReference type="EMBL" id="JASNVH010000005">
    <property type="protein sequence ID" value="MDK4306712.1"/>
    <property type="molecule type" value="Genomic_DNA"/>
</dbReference>
<dbReference type="Pfam" id="PF02696">
    <property type="entry name" value="SelO"/>
    <property type="match status" value="1"/>
</dbReference>
<comment type="caution">
    <text evidence="9">The sequence shown here is derived from an EMBL/GenBank/DDBJ whole genome shotgun (WGS) entry which is preliminary data.</text>
</comment>
<evidence type="ECO:0000256" key="2">
    <source>
        <dbReference type="ARBA" id="ARBA00022679"/>
    </source>
</evidence>
<dbReference type="HAMAP" id="MF_00692">
    <property type="entry name" value="SelO"/>
    <property type="match status" value="1"/>
</dbReference>
<dbReference type="InterPro" id="IPR003846">
    <property type="entry name" value="SelO"/>
</dbReference>
<name>A0AAP4BPK6_9CORY</name>
<evidence type="ECO:0000256" key="4">
    <source>
        <dbReference type="ARBA" id="ARBA00022723"/>
    </source>
</evidence>
<dbReference type="GO" id="GO:0030145">
    <property type="term" value="F:manganese ion binding"/>
    <property type="evidence" value="ECO:0007669"/>
    <property type="project" value="UniProtKB-UniRule"/>
</dbReference>
<comment type="function">
    <text evidence="8">Nucleotidyltransferase involved in the post-translational modification of proteins. It can catalyze the addition of adenosine monophosphate (AMP) or uridine monophosphate (UMP) to a protein, resulting in modifications known as AMPylation and UMPylation.</text>
</comment>
<dbReference type="GO" id="GO:0070733">
    <property type="term" value="F:AMPylase activity"/>
    <property type="evidence" value="ECO:0007669"/>
    <property type="project" value="UniProtKB-EC"/>
</dbReference>
<feature type="binding site" evidence="8">
    <location>
        <position position="88"/>
    </location>
    <ligand>
        <name>ATP</name>
        <dbReference type="ChEBI" id="CHEBI:30616"/>
    </ligand>
</feature>
<evidence type="ECO:0000256" key="6">
    <source>
        <dbReference type="ARBA" id="ARBA00022840"/>
    </source>
</evidence>
<protein>
    <recommendedName>
        <fullName evidence="8">Protein nucleotidyltransferase YdiU</fullName>
        <ecNumber evidence="8">2.7.7.-</ecNumber>
    </recommendedName>
    <alternativeName>
        <fullName evidence="8">Protein adenylyltransferase YdiU</fullName>
        <ecNumber evidence="8">2.7.7.108</ecNumber>
    </alternativeName>
    <alternativeName>
        <fullName evidence="8">Protein uridylyltransferase YdiU</fullName>
        <ecNumber evidence="8">2.7.7.-</ecNumber>
    </alternativeName>
</protein>
<feature type="binding site" evidence="8">
    <location>
        <position position="120"/>
    </location>
    <ligand>
        <name>ATP</name>
        <dbReference type="ChEBI" id="CHEBI:30616"/>
    </ligand>
</feature>
<evidence type="ECO:0000256" key="3">
    <source>
        <dbReference type="ARBA" id="ARBA00022695"/>
    </source>
</evidence>
<feature type="binding site" evidence="8">
    <location>
        <position position="171"/>
    </location>
    <ligand>
        <name>ATP</name>
        <dbReference type="ChEBI" id="CHEBI:30616"/>
    </ligand>
</feature>
<keyword evidence="6 8" id="KW-0067">ATP-binding</keyword>
<keyword evidence="8" id="KW-0464">Manganese</keyword>
<comment type="catalytic activity">
    <reaction evidence="8">
        <text>L-histidyl-[protein] + UTP = N(tele)-(5'-uridylyl)-L-histidyl-[protein] + diphosphate</text>
        <dbReference type="Rhea" id="RHEA:83891"/>
        <dbReference type="Rhea" id="RHEA-COMP:9745"/>
        <dbReference type="Rhea" id="RHEA-COMP:20239"/>
        <dbReference type="ChEBI" id="CHEBI:29979"/>
        <dbReference type="ChEBI" id="CHEBI:33019"/>
        <dbReference type="ChEBI" id="CHEBI:46398"/>
        <dbReference type="ChEBI" id="CHEBI:233474"/>
    </reaction>
</comment>
<comment type="similarity">
    <text evidence="1 8">Belongs to the SELO family.</text>
</comment>
<feature type="binding site" evidence="8">
    <location>
        <position position="121"/>
    </location>
    <ligand>
        <name>ATP</name>
        <dbReference type="ChEBI" id="CHEBI:30616"/>
    </ligand>
</feature>
<keyword evidence="7 8" id="KW-0460">Magnesium</keyword>
<comment type="catalytic activity">
    <reaction evidence="8">
        <text>L-threonyl-[protein] + ATP = 3-O-(5'-adenylyl)-L-threonyl-[protein] + diphosphate</text>
        <dbReference type="Rhea" id="RHEA:54292"/>
        <dbReference type="Rhea" id="RHEA-COMP:11060"/>
        <dbReference type="Rhea" id="RHEA-COMP:13847"/>
        <dbReference type="ChEBI" id="CHEBI:30013"/>
        <dbReference type="ChEBI" id="CHEBI:30616"/>
        <dbReference type="ChEBI" id="CHEBI:33019"/>
        <dbReference type="ChEBI" id="CHEBI:138113"/>
        <dbReference type="EC" id="2.7.7.108"/>
    </reaction>
</comment>
<feature type="active site" description="Proton acceptor" evidence="8">
    <location>
        <position position="243"/>
    </location>
</feature>
<sequence length="488" mass="53779">MQHLQHDFADHFPDLCLDWRAAKAPAPQIVCLNEPLAHELGLDPSWLRSPEGIGFLCGTHLPEGAQPVAMGYAGHQFGQFSPRLGDGRALLLGEVRDGAGKLRDIHLKGSGPTAFSRGGDGWGAFGPMLREYLVSEAMHALGVPTTRSLAVISTGRAIARERVVPGALLVRVANSHIRIGSFQYAQLTGGEELVCKLAEYTRNRHYPDAADAREVFHHALDAQLATVAQWMRLGFIHGVLNTDNTTLSGETIDYGPCAFMDEFNEHAVFSSIDHSGRYRYHNQPHIIGWNFARLAEAMLPTFAADPDEAVGFAQQTMNTFQERWRKAHNSERCRAIGVEYSEDNAKLADEFYELIGKANPDLTSAHRALVDAAVRDRHTIAAPGVDTARSPVNVLARQLGDTAPAREWIARWLNHAPSPHALARLHPMIIPRNHLVENALSSATDGDLEPFHQLLHAVTHPFGKKHPPEFLKPAPREFSATYQTFCGT</sequence>
<dbReference type="EC" id="2.7.7.-" evidence="8"/>
<keyword evidence="2 8" id="KW-0808">Transferase</keyword>
<evidence type="ECO:0000256" key="1">
    <source>
        <dbReference type="ARBA" id="ARBA00009747"/>
    </source>
</evidence>
<reference evidence="9" key="1">
    <citation type="submission" date="2023-05" db="EMBL/GenBank/DDBJ databases">
        <title>Metabolic capabilities are highly conserved among human nasal-associated Corynebacterium species in pangenomic analyses.</title>
        <authorList>
            <person name="Tran T.H."/>
            <person name="Roberts A.Q."/>
            <person name="Escapa I.F."/>
            <person name="Gao W."/>
            <person name="Conlan S."/>
            <person name="Kong H."/>
            <person name="Segre J.A."/>
            <person name="Kelly M.S."/>
            <person name="Lemon K.P."/>
        </authorList>
    </citation>
    <scope>NUCLEOTIDE SEQUENCE</scope>
    <source>
        <strain evidence="9">KPL2773</strain>
    </source>
</reference>
<evidence type="ECO:0000313" key="10">
    <source>
        <dbReference type="Proteomes" id="UP001224412"/>
    </source>
</evidence>
<accession>A0AAP4BPK6</accession>
<proteinExistence type="inferred from homology"/>
<comment type="catalytic activity">
    <reaction evidence="8">
        <text>L-tyrosyl-[protein] + UTP = O-(5'-uridylyl)-L-tyrosyl-[protein] + diphosphate</text>
        <dbReference type="Rhea" id="RHEA:83887"/>
        <dbReference type="Rhea" id="RHEA-COMP:10136"/>
        <dbReference type="Rhea" id="RHEA-COMP:20238"/>
        <dbReference type="ChEBI" id="CHEBI:33019"/>
        <dbReference type="ChEBI" id="CHEBI:46398"/>
        <dbReference type="ChEBI" id="CHEBI:46858"/>
        <dbReference type="ChEBI" id="CHEBI:90602"/>
    </reaction>
</comment>
<gene>
    <name evidence="8" type="primary">ydiU</name>
    <name evidence="8" type="synonym">selO</name>
    <name evidence="9" type="ORF">QPX42_03985</name>
</gene>
<dbReference type="PANTHER" id="PTHR32057:SF14">
    <property type="entry name" value="PROTEIN ADENYLYLTRANSFERASE SELO, MITOCHONDRIAL"/>
    <property type="match status" value="1"/>
</dbReference>
<evidence type="ECO:0000256" key="5">
    <source>
        <dbReference type="ARBA" id="ARBA00022741"/>
    </source>
</evidence>
<comment type="catalytic activity">
    <reaction evidence="8">
        <text>L-seryl-[protein] + ATP = 3-O-(5'-adenylyl)-L-seryl-[protein] + diphosphate</text>
        <dbReference type="Rhea" id="RHEA:58120"/>
        <dbReference type="Rhea" id="RHEA-COMP:9863"/>
        <dbReference type="Rhea" id="RHEA-COMP:15073"/>
        <dbReference type="ChEBI" id="CHEBI:29999"/>
        <dbReference type="ChEBI" id="CHEBI:30616"/>
        <dbReference type="ChEBI" id="CHEBI:33019"/>
        <dbReference type="ChEBI" id="CHEBI:142516"/>
        <dbReference type="EC" id="2.7.7.108"/>
    </reaction>
</comment>
<keyword evidence="4 8" id="KW-0479">Metal-binding</keyword>
<feature type="binding site" evidence="8">
    <location>
        <position position="85"/>
    </location>
    <ligand>
        <name>ATP</name>
        <dbReference type="ChEBI" id="CHEBI:30616"/>
    </ligand>
</feature>
<feature type="binding site" evidence="8">
    <location>
        <position position="108"/>
    </location>
    <ligand>
        <name>ATP</name>
        <dbReference type="ChEBI" id="CHEBI:30616"/>
    </ligand>
</feature>
<evidence type="ECO:0000256" key="8">
    <source>
        <dbReference type="HAMAP-Rule" id="MF_00692"/>
    </source>
</evidence>
<evidence type="ECO:0000313" key="9">
    <source>
        <dbReference type="EMBL" id="MDK4306712.1"/>
    </source>
</evidence>
<dbReference type="EC" id="2.7.7.108" evidence="8"/>
<keyword evidence="5 8" id="KW-0547">Nucleotide-binding</keyword>
<comment type="catalytic activity">
    <reaction evidence="8">
        <text>L-seryl-[protein] + UTP = O-(5'-uridylyl)-L-seryl-[protein] + diphosphate</text>
        <dbReference type="Rhea" id="RHEA:64604"/>
        <dbReference type="Rhea" id="RHEA-COMP:9863"/>
        <dbReference type="Rhea" id="RHEA-COMP:16635"/>
        <dbReference type="ChEBI" id="CHEBI:29999"/>
        <dbReference type="ChEBI" id="CHEBI:33019"/>
        <dbReference type="ChEBI" id="CHEBI:46398"/>
        <dbReference type="ChEBI" id="CHEBI:156051"/>
    </reaction>
</comment>
<comment type="cofactor">
    <cofactor evidence="8">
        <name>Mg(2+)</name>
        <dbReference type="ChEBI" id="CHEBI:18420"/>
    </cofactor>
    <cofactor evidence="8">
        <name>Mn(2+)</name>
        <dbReference type="ChEBI" id="CHEBI:29035"/>
    </cofactor>
</comment>
<dbReference type="GO" id="GO:0000287">
    <property type="term" value="F:magnesium ion binding"/>
    <property type="evidence" value="ECO:0007669"/>
    <property type="project" value="UniProtKB-UniRule"/>
</dbReference>
<evidence type="ECO:0000256" key="7">
    <source>
        <dbReference type="ARBA" id="ARBA00022842"/>
    </source>
</evidence>
<feature type="binding site" evidence="8">
    <location>
        <position position="244"/>
    </location>
    <ligand>
        <name>Mg(2+)</name>
        <dbReference type="ChEBI" id="CHEBI:18420"/>
    </ligand>
</feature>
<keyword evidence="3 8" id="KW-0548">Nucleotidyltransferase</keyword>
<dbReference type="Proteomes" id="UP001224412">
    <property type="component" value="Unassembled WGS sequence"/>
</dbReference>
<feature type="binding site" evidence="8">
    <location>
        <position position="87"/>
    </location>
    <ligand>
        <name>ATP</name>
        <dbReference type="ChEBI" id="CHEBI:30616"/>
    </ligand>
</feature>
<feature type="binding site" evidence="8">
    <location>
        <position position="253"/>
    </location>
    <ligand>
        <name>Mg(2+)</name>
        <dbReference type="ChEBI" id="CHEBI:18420"/>
    </ligand>
</feature>
<feature type="binding site" evidence="8">
    <location>
        <position position="253"/>
    </location>
    <ligand>
        <name>ATP</name>
        <dbReference type="ChEBI" id="CHEBI:30616"/>
    </ligand>
</feature>
<dbReference type="AlphaFoldDB" id="A0AAP4BPK6"/>
<dbReference type="GO" id="GO:0005524">
    <property type="term" value="F:ATP binding"/>
    <property type="evidence" value="ECO:0007669"/>
    <property type="project" value="UniProtKB-UniRule"/>
</dbReference>
<dbReference type="RefSeq" id="WP_284588832.1">
    <property type="nucleotide sequence ID" value="NZ_JASNUC010000004.1"/>
</dbReference>
<dbReference type="PANTHER" id="PTHR32057">
    <property type="entry name" value="PROTEIN ADENYLYLTRANSFERASE SELO, MITOCHONDRIAL"/>
    <property type="match status" value="1"/>
</dbReference>